<comment type="caution">
    <text evidence="17">The sequence shown here is derived from an EMBL/GenBank/DDBJ whole genome shotgun (WGS) entry which is preliminary data.</text>
</comment>
<dbReference type="EC" id="1.12.99.6" evidence="6"/>
<evidence type="ECO:0000256" key="3">
    <source>
        <dbReference type="ARBA" id="ARBA00004196"/>
    </source>
</evidence>
<comment type="subunit">
    <text evidence="5">Heterodimer of a large and a small subunit.</text>
</comment>
<evidence type="ECO:0000256" key="12">
    <source>
        <dbReference type="ARBA" id="ARBA00023014"/>
    </source>
</evidence>
<dbReference type="InterPro" id="IPR027394">
    <property type="entry name" value="Cytochrome-c3_hydrogenase_C"/>
</dbReference>
<evidence type="ECO:0000256" key="8">
    <source>
        <dbReference type="ARBA" id="ARBA00022723"/>
    </source>
</evidence>
<keyword evidence="12" id="KW-0411">Iron-sulfur</keyword>
<gene>
    <name evidence="17" type="ORF">ACFSJC_11300</name>
</gene>
<dbReference type="EMBL" id="JBHUHX010000026">
    <property type="protein sequence ID" value="MFD2112428.1"/>
    <property type="molecule type" value="Genomic_DNA"/>
</dbReference>
<evidence type="ECO:0000256" key="1">
    <source>
        <dbReference type="ARBA" id="ARBA00001927"/>
    </source>
</evidence>
<keyword evidence="10" id="KW-0560">Oxidoreductase</keyword>
<dbReference type="PANTHER" id="PTHR30013:SF5">
    <property type="entry name" value="HYDROGENASE SMALL SUBUNIT"/>
    <property type="match status" value="1"/>
</dbReference>
<name>A0ABW4Y8V9_9GAMM</name>
<feature type="domain" description="Cytochrome-c3 hydrogenase C-terminal" evidence="16">
    <location>
        <begin position="191"/>
        <end position="268"/>
    </location>
</feature>
<dbReference type="Pfam" id="PF14720">
    <property type="entry name" value="NiFe_hyd_SSU_C"/>
    <property type="match status" value="1"/>
</dbReference>
<evidence type="ECO:0000256" key="11">
    <source>
        <dbReference type="ARBA" id="ARBA00023004"/>
    </source>
</evidence>
<comment type="subcellular location">
    <subcellularLocation>
        <location evidence="3">Cell envelope</location>
    </subcellularLocation>
</comment>
<evidence type="ECO:0000256" key="4">
    <source>
        <dbReference type="ARBA" id="ARBA00006605"/>
    </source>
</evidence>
<keyword evidence="13" id="KW-0003">3Fe-4S</keyword>
<evidence type="ECO:0000256" key="10">
    <source>
        <dbReference type="ARBA" id="ARBA00023002"/>
    </source>
</evidence>
<evidence type="ECO:0000313" key="17">
    <source>
        <dbReference type="EMBL" id="MFD2112428.1"/>
    </source>
</evidence>
<keyword evidence="11" id="KW-0408">Iron</keyword>
<keyword evidence="18" id="KW-1185">Reference proteome</keyword>
<dbReference type="PRINTS" id="PR00614">
    <property type="entry name" value="NIHGNASESMLL"/>
</dbReference>
<sequence length="311" mass="33157">MANLVWMQTGACSGDSMTLLCAERPSLESLLEHAGARLLWHPSLTAETRFGSVLDAVTSGREALDILCIEGSLMTGPAGSGLYDTWRSRPKIEIVRELAGIAGAVVAMGTCAAFGGVHAAPPNPTDCTGIQFMQATPGGLLGADWRSRSGQPVINVAGCPAHPNTMTKVLAMLLEGTPIPLDELNRPAPFFSSLVHQGCTRNEYHEYDAEDDVLGGRGCMFFSLGCRGPLTPAPCNLDLWNGRSSKTRAGVPCFGCVSPAFPPNRDLFETPKIGTIPKMLPLGVSRAKYMAYKNLAKAAAPERIVNREMEP</sequence>
<organism evidence="17 18">
    <name type="scientific">Thiorhodococcus fuscus</name>
    <dbReference type="NCBI Taxonomy" id="527200"/>
    <lineage>
        <taxon>Bacteria</taxon>
        <taxon>Pseudomonadati</taxon>
        <taxon>Pseudomonadota</taxon>
        <taxon>Gammaproteobacteria</taxon>
        <taxon>Chromatiales</taxon>
        <taxon>Chromatiaceae</taxon>
        <taxon>Thiorhodococcus</taxon>
    </lineage>
</organism>
<dbReference type="Gene3D" id="4.10.480.10">
    <property type="entry name" value="Cytochrome-c3 hydrogenase, C-terminal domain"/>
    <property type="match status" value="1"/>
</dbReference>
<evidence type="ECO:0000313" key="18">
    <source>
        <dbReference type="Proteomes" id="UP001597337"/>
    </source>
</evidence>
<feature type="domain" description="NADH:ubiquinone oxidoreductase-like 20kDa subunit" evidence="15">
    <location>
        <begin position="12"/>
        <end position="173"/>
    </location>
</feature>
<dbReference type="InterPro" id="IPR037024">
    <property type="entry name" value="NiFe_Hase_small_N_sf"/>
</dbReference>
<evidence type="ECO:0000256" key="5">
    <source>
        <dbReference type="ARBA" id="ARBA00011771"/>
    </source>
</evidence>
<comment type="cofactor">
    <cofactor evidence="2">
        <name>[4Fe-4S] cluster</name>
        <dbReference type="ChEBI" id="CHEBI:49883"/>
    </cofactor>
</comment>
<keyword evidence="7" id="KW-0004">4Fe-4S</keyword>
<comment type="catalytic activity">
    <reaction evidence="14">
        <text>H2 + A = AH2</text>
        <dbReference type="Rhea" id="RHEA:12116"/>
        <dbReference type="ChEBI" id="CHEBI:13193"/>
        <dbReference type="ChEBI" id="CHEBI:17499"/>
        <dbReference type="ChEBI" id="CHEBI:18276"/>
        <dbReference type="EC" id="1.12.99.6"/>
    </reaction>
</comment>
<protein>
    <recommendedName>
        <fullName evidence="6">hydrogenase (acceptor)</fullName>
        <ecNumber evidence="6">1.12.99.6</ecNumber>
    </recommendedName>
</protein>
<comment type="similarity">
    <text evidence="4">Belongs to the [NiFe]/[NiFeSe] hydrogenase small subunit family.</text>
</comment>
<keyword evidence="9" id="KW-0732">Signal</keyword>
<dbReference type="RefSeq" id="WP_386026710.1">
    <property type="nucleotide sequence ID" value="NZ_JBHUHX010000026.1"/>
</dbReference>
<evidence type="ECO:0000256" key="7">
    <source>
        <dbReference type="ARBA" id="ARBA00022485"/>
    </source>
</evidence>
<evidence type="ECO:0000256" key="9">
    <source>
        <dbReference type="ARBA" id="ARBA00022729"/>
    </source>
</evidence>
<evidence type="ECO:0000259" key="15">
    <source>
        <dbReference type="Pfam" id="PF01058"/>
    </source>
</evidence>
<dbReference type="InterPro" id="IPR001821">
    <property type="entry name" value="NiFe_hydrogenase_ssu"/>
</dbReference>
<dbReference type="SUPFAM" id="SSF56770">
    <property type="entry name" value="HydA/Nqo6-like"/>
    <property type="match status" value="1"/>
</dbReference>
<evidence type="ECO:0000256" key="6">
    <source>
        <dbReference type="ARBA" id="ARBA00012082"/>
    </source>
</evidence>
<evidence type="ECO:0000256" key="13">
    <source>
        <dbReference type="ARBA" id="ARBA00023291"/>
    </source>
</evidence>
<evidence type="ECO:0000259" key="16">
    <source>
        <dbReference type="Pfam" id="PF14720"/>
    </source>
</evidence>
<keyword evidence="8" id="KW-0479">Metal-binding</keyword>
<dbReference type="PIRSF" id="PIRSF000310">
    <property type="entry name" value="NiFe_hyd_ssu"/>
    <property type="match status" value="1"/>
</dbReference>
<dbReference type="Pfam" id="PF01058">
    <property type="entry name" value="Oxidored_q6"/>
    <property type="match status" value="1"/>
</dbReference>
<dbReference type="InterPro" id="IPR006137">
    <property type="entry name" value="NADH_UbQ_OxRdtase-like_20kDa"/>
</dbReference>
<dbReference type="Gene3D" id="3.40.50.700">
    <property type="entry name" value="NADH:ubiquinone oxidoreductase-like, 20kDa subunit"/>
    <property type="match status" value="1"/>
</dbReference>
<proteinExistence type="inferred from homology"/>
<dbReference type="InterPro" id="IPR037148">
    <property type="entry name" value="NiFe-Hase_small_C_sf"/>
</dbReference>
<evidence type="ECO:0000256" key="14">
    <source>
        <dbReference type="ARBA" id="ARBA00048757"/>
    </source>
</evidence>
<dbReference type="Proteomes" id="UP001597337">
    <property type="component" value="Unassembled WGS sequence"/>
</dbReference>
<accession>A0ABW4Y8V9</accession>
<reference evidence="18" key="1">
    <citation type="journal article" date="2019" name="Int. J. Syst. Evol. Microbiol.">
        <title>The Global Catalogue of Microorganisms (GCM) 10K type strain sequencing project: providing services to taxonomists for standard genome sequencing and annotation.</title>
        <authorList>
            <consortium name="The Broad Institute Genomics Platform"/>
            <consortium name="The Broad Institute Genome Sequencing Center for Infectious Disease"/>
            <person name="Wu L."/>
            <person name="Ma J."/>
        </authorList>
    </citation>
    <scope>NUCLEOTIDE SEQUENCE [LARGE SCALE GENOMIC DNA]</scope>
    <source>
        <strain evidence="18">KACC 12597</strain>
    </source>
</reference>
<evidence type="ECO:0000256" key="2">
    <source>
        <dbReference type="ARBA" id="ARBA00001966"/>
    </source>
</evidence>
<dbReference type="PANTHER" id="PTHR30013">
    <property type="entry name" value="NIFE / NIFESE HYDROGENASE SMALL SUBUNIT FAMILY MEMBER"/>
    <property type="match status" value="1"/>
</dbReference>
<comment type="cofactor">
    <cofactor evidence="1">
        <name>[3Fe-4S] cluster</name>
        <dbReference type="ChEBI" id="CHEBI:21137"/>
    </cofactor>
</comment>